<accession>C4JEL8</accession>
<sequence>MECTLSAPNFSQPRRPTTSLAGADDPLKSRANPDLQKIFRAALSRVHRATMRCSIQEEQTVPDIAPSTIIDRVNFIHRPIRRGVPRHSRDAATRADFHPGPSGVWRPRKPGAADDLGSRHVLHIFVIFLVVSSSQVLGCKLCSHTLCLSLKNMANSRTFRLPYSLEVEVAMGHGFRFNLPHYDD</sequence>
<evidence type="ECO:0000256" key="1">
    <source>
        <dbReference type="SAM" id="MobiDB-lite"/>
    </source>
</evidence>
<dbReference type="VEuPathDB" id="FungiDB:UREG_02178"/>
<gene>
    <name evidence="2" type="ORF">UREG_02178</name>
</gene>
<keyword evidence="3" id="KW-1185">Reference proteome</keyword>
<evidence type="ECO:0000313" key="2">
    <source>
        <dbReference type="EMBL" id="EEP77329.1"/>
    </source>
</evidence>
<evidence type="ECO:0000313" key="3">
    <source>
        <dbReference type="Proteomes" id="UP000002058"/>
    </source>
</evidence>
<dbReference type="KEGG" id="ure:UREG_02178"/>
<dbReference type="AlphaFoldDB" id="C4JEL8"/>
<dbReference type="Proteomes" id="UP000002058">
    <property type="component" value="Unassembled WGS sequence"/>
</dbReference>
<proteinExistence type="predicted"/>
<feature type="region of interest" description="Disordered" evidence="1">
    <location>
        <begin position="85"/>
        <end position="108"/>
    </location>
</feature>
<feature type="compositionally biased region" description="Polar residues" evidence="1">
    <location>
        <begin position="1"/>
        <end position="20"/>
    </location>
</feature>
<dbReference type="RefSeq" id="XP_002542662.1">
    <property type="nucleotide sequence ID" value="XM_002542616.1"/>
</dbReference>
<feature type="region of interest" description="Disordered" evidence="1">
    <location>
        <begin position="1"/>
        <end position="31"/>
    </location>
</feature>
<feature type="compositionally biased region" description="Basic and acidic residues" evidence="1">
    <location>
        <begin position="87"/>
        <end position="97"/>
    </location>
</feature>
<name>C4JEL8_UNCRE</name>
<dbReference type="InParanoid" id="C4JEL8"/>
<reference evidence="3" key="1">
    <citation type="journal article" date="2009" name="Genome Res.">
        <title>Comparative genomic analyses of the human fungal pathogens Coccidioides and their relatives.</title>
        <authorList>
            <person name="Sharpton T.J."/>
            <person name="Stajich J.E."/>
            <person name="Rounsley S.D."/>
            <person name="Gardner M.J."/>
            <person name="Wortman J.R."/>
            <person name="Jordar V.S."/>
            <person name="Maiti R."/>
            <person name="Kodira C.D."/>
            <person name="Neafsey D.E."/>
            <person name="Zeng Q."/>
            <person name="Hung C.-Y."/>
            <person name="McMahan C."/>
            <person name="Muszewska A."/>
            <person name="Grynberg M."/>
            <person name="Mandel M.A."/>
            <person name="Kellner E.M."/>
            <person name="Barker B.M."/>
            <person name="Galgiani J.N."/>
            <person name="Orbach M.J."/>
            <person name="Kirkland T.N."/>
            <person name="Cole G.T."/>
            <person name="Henn M.R."/>
            <person name="Birren B.W."/>
            <person name="Taylor J.W."/>
        </authorList>
    </citation>
    <scope>NUCLEOTIDE SEQUENCE [LARGE SCALE GENOMIC DNA]</scope>
    <source>
        <strain evidence="3">UAMH 1704</strain>
    </source>
</reference>
<dbReference type="GeneID" id="8440858"/>
<organism evidence="2 3">
    <name type="scientific">Uncinocarpus reesii (strain UAMH 1704)</name>
    <dbReference type="NCBI Taxonomy" id="336963"/>
    <lineage>
        <taxon>Eukaryota</taxon>
        <taxon>Fungi</taxon>
        <taxon>Dikarya</taxon>
        <taxon>Ascomycota</taxon>
        <taxon>Pezizomycotina</taxon>
        <taxon>Eurotiomycetes</taxon>
        <taxon>Eurotiomycetidae</taxon>
        <taxon>Onygenales</taxon>
        <taxon>Onygenaceae</taxon>
        <taxon>Uncinocarpus</taxon>
    </lineage>
</organism>
<dbReference type="HOGENOM" id="CLU_1469274_0_0_1"/>
<protein>
    <submittedName>
        <fullName evidence="2">Uncharacterized protein</fullName>
    </submittedName>
</protein>
<dbReference type="EMBL" id="CH476615">
    <property type="protein sequence ID" value="EEP77329.1"/>
    <property type="molecule type" value="Genomic_DNA"/>
</dbReference>